<keyword evidence="3" id="KW-1185">Reference proteome</keyword>
<dbReference type="EMBL" id="JOTN01000043">
    <property type="protein sequence ID" value="KEK17140.1"/>
    <property type="molecule type" value="Genomic_DNA"/>
</dbReference>
<proteinExistence type="predicted"/>
<dbReference type="AlphaFoldDB" id="A0A073JS45"/>
<feature type="transmembrane region" description="Helical" evidence="1">
    <location>
        <begin position="34"/>
        <end position="54"/>
    </location>
</feature>
<accession>A0A073JS45</accession>
<keyword evidence="1" id="KW-1133">Transmembrane helix</keyword>
<keyword evidence="1" id="KW-0472">Membrane</keyword>
<gene>
    <name evidence="2" type="ORF">BAMA_18310</name>
</gene>
<organism evidence="2 3">
    <name type="scientific">Bacillus manliponensis</name>
    <dbReference type="NCBI Taxonomy" id="574376"/>
    <lineage>
        <taxon>Bacteria</taxon>
        <taxon>Bacillati</taxon>
        <taxon>Bacillota</taxon>
        <taxon>Bacilli</taxon>
        <taxon>Bacillales</taxon>
        <taxon>Bacillaceae</taxon>
        <taxon>Bacillus</taxon>
        <taxon>Bacillus cereus group</taxon>
    </lineage>
</organism>
<comment type="caution">
    <text evidence="2">The sequence shown here is derived from an EMBL/GenBank/DDBJ whole genome shotgun (WGS) entry which is preliminary data.</text>
</comment>
<protein>
    <submittedName>
        <fullName evidence="2">Chorismate synthase</fullName>
    </submittedName>
</protein>
<reference evidence="2 3" key="1">
    <citation type="submission" date="2014-06" db="EMBL/GenBank/DDBJ databases">
        <title>Draft genome sequence of Bacillus manliponensis JCM 15802 (MCCC 1A00708).</title>
        <authorList>
            <person name="Lai Q."/>
            <person name="Liu Y."/>
            <person name="Shao Z."/>
        </authorList>
    </citation>
    <scope>NUCLEOTIDE SEQUENCE [LARGE SCALE GENOMIC DNA]</scope>
    <source>
        <strain evidence="2 3">JCM 15802</strain>
    </source>
</reference>
<sequence>MRSLLSVISATILSAVLFIFNVYSCYDKYNAGDTSYWINAAVSIVFLVFFVSNLKRAIKENYKTSAE</sequence>
<evidence type="ECO:0000256" key="1">
    <source>
        <dbReference type="SAM" id="Phobius"/>
    </source>
</evidence>
<evidence type="ECO:0000313" key="2">
    <source>
        <dbReference type="EMBL" id="KEK17140.1"/>
    </source>
</evidence>
<keyword evidence="1" id="KW-0812">Transmembrane</keyword>
<evidence type="ECO:0000313" key="3">
    <source>
        <dbReference type="Proteomes" id="UP000027822"/>
    </source>
</evidence>
<dbReference type="Proteomes" id="UP000027822">
    <property type="component" value="Unassembled WGS sequence"/>
</dbReference>
<name>A0A073JS45_9BACI</name>